<reference evidence="1" key="1">
    <citation type="journal article" date="2009" name="PLoS Genet.">
        <title>Sequencing, mapping, and analysis of 27,455 maize full-length cDNAs.</title>
        <authorList>
            <person name="Soderlund C."/>
            <person name="Descour A."/>
            <person name="Kudrna D."/>
            <person name="Bomhoff M."/>
            <person name="Boyd L."/>
            <person name="Currie J."/>
            <person name="Angelova A."/>
            <person name="Collura K."/>
            <person name="Wissotski M."/>
            <person name="Ashley E."/>
            <person name="Morrow D."/>
            <person name="Fernandes J."/>
            <person name="Walbot V."/>
            <person name="Yu Y."/>
        </authorList>
    </citation>
    <scope>NUCLEOTIDE SEQUENCE</scope>
    <source>
        <strain evidence="1">B73</strain>
    </source>
</reference>
<protein>
    <submittedName>
        <fullName evidence="1">Uncharacterized protein</fullName>
    </submittedName>
</protein>
<sequence>MHYLLLHNKEQLSLCNRLQDSSPALY</sequence>
<name>C4J7M5_MAIZE</name>
<dbReference type="AlphaFoldDB" id="C4J7M5"/>
<organism evidence="1">
    <name type="scientific">Zea mays</name>
    <name type="common">Maize</name>
    <dbReference type="NCBI Taxonomy" id="4577"/>
    <lineage>
        <taxon>Eukaryota</taxon>
        <taxon>Viridiplantae</taxon>
        <taxon>Streptophyta</taxon>
        <taxon>Embryophyta</taxon>
        <taxon>Tracheophyta</taxon>
        <taxon>Spermatophyta</taxon>
        <taxon>Magnoliopsida</taxon>
        <taxon>Liliopsida</taxon>
        <taxon>Poales</taxon>
        <taxon>Poaceae</taxon>
        <taxon>PACMAD clade</taxon>
        <taxon>Panicoideae</taxon>
        <taxon>Andropogonodae</taxon>
        <taxon>Andropogoneae</taxon>
        <taxon>Tripsacinae</taxon>
        <taxon>Zea</taxon>
    </lineage>
</organism>
<dbReference type="EMBL" id="BT086822">
    <property type="protein sequence ID" value="ACR37175.1"/>
    <property type="molecule type" value="mRNA"/>
</dbReference>
<accession>C4J7M5</accession>
<proteinExistence type="evidence at transcript level"/>
<evidence type="ECO:0000313" key="1">
    <source>
        <dbReference type="EMBL" id="ACR37175.1"/>
    </source>
</evidence>
<reference evidence="1" key="2">
    <citation type="submission" date="2012-06" db="EMBL/GenBank/DDBJ databases">
        <authorList>
            <person name="Yu Y."/>
            <person name="Currie J."/>
            <person name="Lomeli R."/>
            <person name="Angelova A."/>
            <person name="Collura K."/>
            <person name="Wissotski M."/>
            <person name="Campos D."/>
            <person name="Kudrna D."/>
            <person name="Golser W."/>
            <person name="Ashely E."/>
            <person name="Descour A."/>
            <person name="Fernandes J."/>
            <person name="Soderlund C."/>
            <person name="Walbot V."/>
        </authorList>
    </citation>
    <scope>NUCLEOTIDE SEQUENCE</scope>
    <source>
        <strain evidence="1">B73</strain>
    </source>
</reference>